<dbReference type="EMBL" id="UPPP01000072">
    <property type="protein sequence ID" value="VBB07189.1"/>
    <property type="molecule type" value="Genomic_DNA"/>
</dbReference>
<name>A0A498R7J2_9FIRM</name>
<dbReference type="InterPro" id="IPR013785">
    <property type="entry name" value="Aldolase_TIM"/>
</dbReference>
<reference evidence="1 2" key="1">
    <citation type="submission" date="2018-06" db="EMBL/GenBank/DDBJ databases">
        <authorList>
            <person name="Strepis N."/>
        </authorList>
    </citation>
    <scope>NUCLEOTIDE SEQUENCE [LARGE SCALE GENOMIC DNA]</scope>
    <source>
        <strain evidence="1">LUCI</strain>
    </source>
</reference>
<dbReference type="NCBIfam" id="TIGR03581">
    <property type="entry name" value="EF_0839"/>
    <property type="match status" value="1"/>
</dbReference>
<dbReference type="RefSeq" id="WP_122628130.1">
    <property type="nucleotide sequence ID" value="NZ_UPPP01000072.1"/>
</dbReference>
<dbReference type="Pfam" id="PF07071">
    <property type="entry name" value="KDGP_aldolase"/>
    <property type="match status" value="1"/>
</dbReference>
<dbReference type="OrthoDB" id="6580179at2"/>
<evidence type="ECO:0000313" key="1">
    <source>
        <dbReference type="EMBL" id="VBB07189.1"/>
    </source>
</evidence>
<proteinExistence type="predicted"/>
<dbReference type="Proteomes" id="UP000277811">
    <property type="component" value="Unassembled WGS sequence"/>
</dbReference>
<sequence length="238" mass="25191">MSNPICLNVLAKDLENAKQITEATKGNVYIGIMVKNFADVEAAVTQVNSYQEAGIPVSVGLGAGDPKEWRRVIDVAVKTKPVHVNQIFPAAGYTLGALERAGSSRTLVNALVAPAGSPGKVSILTGPLSKEYKDVISCEAAAALMQEIGVKSVKFYPIEGCKRLDEVAAMVKAAVKYGITIFEPTGGIDAKSVFPVVKTCLENGVQFVIPHIYTAFVDKETRVTNAEAVAALTNALLL</sequence>
<accession>A0A498R7J2</accession>
<gene>
    <name evidence="1" type="ORF">LUCI_2433</name>
</gene>
<evidence type="ECO:0000313" key="2">
    <source>
        <dbReference type="Proteomes" id="UP000277811"/>
    </source>
</evidence>
<dbReference type="InterPro" id="IPR010763">
    <property type="entry name" value="DgaF"/>
</dbReference>
<dbReference type="AlphaFoldDB" id="A0A498R7J2"/>
<organism evidence="1 2">
    <name type="scientific">Lucifera butyrica</name>
    <dbReference type="NCBI Taxonomy" id="1351585"/>
    <lineage>
        <taxon>Bacteria</taxon>
        <taxon>Bacillati</taxon>
        <taxon>Bacillota</taxon>
        <taxon>Negativicutes</taxon>
        <taxon>Veillonellales</taxon>
        <taxon>Veillonellaceae</taxon>
        <taxon>Lucifera</taxon>
    </lineage>
</organism>
<keyword evidence="2" id="KW-1185">Reference proteome</keyword>
<protein>
    <submittedName>
        <fullName evidence="1">2-dehydro-3-deoxy-phosphogluconate aldolase</fullName>
    </submittedName>
</protein>
<dbReference type="Gene3D" id="3.20.20.70">
    <property type="entry name" value="Aldolase class I"/>
    <property type="match status" value="1"/>
</dbReference>